<protein>
    <recommendedName>
        <fullName evidence="1">HEPN domain-containing protein</fullName>
    </recommendedName>
</protein>
<dbReference type="SMART" id="SM00748">
    <property type="entry name" value="HEPN"/>
    <property type="match status" value="1"/>
</dbReference>
<dbReference type="SUPFAM" id="SSF81593">
    <property type="entry name" value="Nucleotidyltransferase substrate binding subunit/domain"/>
    <property type="match status" value="1"/>
</dbReference>
<dbReference type="EMBL" id="BARS01041043">
    <property type="protein sequence ID" value="GAG41348.1"/>
    <property type="molecule type" value="Genomic_DNA"/>
</dbReference>
<dbReference type="InterPro" id="IPR007842">
    <property type="entry name" value="HEPN_dom"/>
</dbReference>
<dbReference type="AlphaFoldDB" id="X0XXL9"/>
<name>X0XXL9_9ZZZZ</name>
<proteinExistence type="predicted"/>
<gene>
    <name evidence="2" type="ORF">S01H1_62486</name>
</gene>
<evidence type="ECO:0000259" key="1">
    <source>
        <dbReference type="PROSITE" id="PS50910"/>
    </source>
</evidence>
<accession>X0XXL9</accession>
<dbReference type="Pfam" id="PF05168">
    <property type="entry name" value="HEPN"/>
    <property type="match status" value="1"/>
</dbReference>
<feature type="non-terminal residue" evidence="2">
    <location>
        <position position="1"/>
    </location>
</feature>
<comment type="caution">
    <text evidence="2">The sequence shown here is derived from an EMBL/GenBank/DDBJ whole genome shotgun (WGS) entry which is preliminary data.</text>
</comment>
<dbReference type="PROSITE" id="PS50910">
    <property type="entry name" value="HEPN"/>
    <property type="match status" value="1"/>
</dbReference>
<feature type="domain" description="HEPN" evidence="1">
    <location>
        <begin position="80"/>
        <end position="197"/>
    </location>
</feature>
<reference evidence="2" key="1">
    <citation type="journal article" date="2014" name="Front. Microbiol.">
        <title>High frequency of phylogenetically diverse reductive dehalogenase-homologous genes in deep subseafloor sedimentary metagenomes.</title>
        <authorList>
            <person name="Kawai M."/>
            <person name="Futagami T."/>
            <person name="Toyoda A."/>
            <person name="Takaki Y."/>
            <person name="Nishi S."/>
            <person name="Hori S."/>
            <person name="Arai W."/>
            <person name="Tsubouchi T."/>
            <person name="Morono Y."/>
            <person name="Uchiyama I."/>
            <person name="Ito T."/>
            <person name="Fujiyama A."/>
            <person name="Inagaki F."/>
            <person name="Takami H."/>
        </authorList>
    </citation>
    <scope>NUCLEOTIDE SEQUENCE</scope>
    <source>
        <strain evidence="2">Expedition CK06-06</strain>
    </source>
</reference>
<sequence length="209" mass="25273">LWHRIERAITKSPIKTWTTLIVHDIDYINRRLERAHYFFSDIKKEGVLLYDSKKFKLARRRKLDPEERAEIAKDDFKQWFHSAEVFYIQYENAFKIREYKNAAFQLHQATERYYAAVMLVFTGYKPKTHDLEKLSHQAAGQEPAFLPVFPRATEKQKHRFELLRRAYVDARYDKNYKITRTELKYLAERVLELKKLTARHCKKKIKAFV</sequence>
<dbReference type="Gene3D" id="1.20.120.330">
    <property type="entry name" value="Nucleotidyltransferases domain 2"/>
    <property type="match status" value="1"/>
</dbReference>
<organism evidence="2">
    <name type="scientific">marine sediment metagenome</name>
    <dbReference type="NCBI Taxonomy" id="412755"/>
    <lineage>
        <taxon>unclassified sequences</taxon>
        <taxon>metagenomes</taxon>
        <taxon>ecological metagenomes</taxon>
    </lineage>
</organism>
<evidence type="ECO:0000313" key="2">
    <source>
        <dbReference type="EMBL" id="GAG41348.1"/>
    </source>
</evidence>